<reference evidence="9 10" key="1">
    <citation type="submission" date="2018-06" db="EMBL/GenBank/DDBJ databases">
        <title>Phytoactinopolyspora halophila sp. nov., a novel halophilic actinomycete isolated from a saline soil in China.</title>
        <authorList>
            <person name="Tang S.-K."/>
        </authorList>
    </citation>
    <scope>NUCLEOTIDE SEQUENCE [LARGE SCALE GENOMIC DNA]</scope>
    <source>
        <strain evidence="9 10">YIM 96934</strain>
    </source>
</reference>
<comment type="function">
    <text evidence="8">F(1)F(0) ATP synthase produces ATP from ADP in the presence of a proton or sodium gradient. F-type ATPases consist of two structural domains, F(1) containing the extramembraneous catalytic core and F(0) containing the membrane proton channel, linked together by a central stalk and a peripheral stalk. During catalysis, ATP synthesis in the catalytic domain of F(1) is coupled via a rotary mechanism of the central stalk subunits to proton translocation.</text>
</comment>
<evidence type="ECO:0000256" key="6">
    <source>
        <dbReference type="ARBA" id="ARBA00023196"/>
    </source>
</evidence>
<name>A0A329QR33_9ACTN</name>
<evidence type="ECO:0000256" key="5">
    <source>
        <dbReference type="ARBA" id="ARBA00023136"/>
    </source>
</evidence>
<dbReference type="SUPFAM" id="SSF47928">
    <property type="entry name" value="N-terminal domain of the delta subunit of the F1F0-ATP synthase"/>
    <property type="match status" value="1"/>
</dbReference>
<evidence type="ECO:0000313" key="10">
    <source>
        <dbReference type="Proteomes" id="UP000250462"/>
    </source>
</evidence>
<evidence type="ECO:0000256" key="7">
    <source>
        <dbReference type="ARBA" id="ARBA00023310"/>
    </source>
</evidence>
<accession>A0A329QR33</accession>
<dbReference type="PRINTS" id="PR00125">
    <property type="entry name" value="ATPASEDELTA"/>
</dbReference>
<keyword evidence="8" id="KW-1003">Cell membrane</keyword>
<dbReference type="InterPro" id="IPR020781">
    <property type="entry name" value="ATPase_OSCP/d_CS"/>
</dbReference>
<protein>
    <recommendedName>
        <fullName evidence="8">ATP synthase subunit delta</fullName>
    </recommendedName>
    <alternativeName>
        <fullName evidence="8">ATP synthase F(1) sector subunit delta</fullName>
    </alternativeName>
    <alternativeName>
        <fullName evidence="8">F-type ATPase subunit delta</fullName>
        <shortName evidence="8">F-ATPase subunit delta</shortName>
    </alternativeName>
</protein>
<evidence type="ECO:0000256" key="1">
    <source>
        <dbReference type="ARBA" id="ARBA00004370"/>
    </source>
</evidence>
<evidence type="ECO:0000256" key="2">
    <source>
        <dbReference type="ARBA" id="ARBA00022448"/>
    </source>
</evidence>
<dbReference type="InterPro" id="IPR026015">
    <property type="entry name" value="ATP_synth_OSCP/delta_N_sf"/>
</dbReference>
<dbReference type="NCBIfam" id="TIGR01145">
    <property type="entry name" value="ATP_synt_delta"/>
    <property type="match status" value="1"/>
</dbReference>
<comment type="subcellular location">
    <subcellularLocation>
        <location evidence="8">Cell membrane</location>
        <topology evidence="8">Peripheral membrane protein</topology>
    </subcellularLocation>
    <subcellularLocation>
        <location evidence="1">Membrane</location>
    </subcellularLocation>
</comment>
<keyword evidence="6 8" id="KW-0139">CF(1)</keyword>
<keyword evidence="7 8" id="KW-0066">ATP synthesis</keyword>
<dbReference type="GO" id="GO:0046933">
    <property type="term" value="F:proton-transporting ATP synthase activity, rotational mechanism"/>
    <property type="evidence" value="ECO:0007669"/>
    <property type="project" value="UniProtKB-UniRule"/>
</dbReference>
<proteinExistence type="inferred from homology"/>
<keyword evidence="2 8" id="KW-0813">Transport</keyword>
<keyword evidence="5 8" id="KW-0472">Membrane</keyword>
<dbReference type="PROSITE" id="PS00389">
    <property type="entry name" value="ATPASE_DELTA"/>
    <property type="match status" value="1"/>
</dbReference>
<dbReference type="Pfam" id="PF00213">
    <property type="entry name" value="OSCP"/>
    <property type="match status" value="1"/>
</dbReference>
<dbReference type="HAMAP" id="MF_01416">
    <property type="entry name" value="ATP_synth_delta_bact"/>
    <property type="match status" value="1"/>
</dbReference>
<dbReference type="Proteomes" id="UP000250462">
    <property type="component" value="Unassembled WGS sequence"/>
</dbReference>
<dbReference type="Gene3D" id="1.10.520.20">
    <property type="entry name" value="N-terminal domain of the delta subunit of the F1F0-ATP synthase"/>
    <property type="match status" value="1"/>
</dbReference>
<dbReference type="GO" id="GO:0045259">
    <property type="term" value="C:proton-transporting ATP synthase complex"/>
    <property type="evidence" value="ECO:0007669"/>
    <property type="project" value="UniProtKB-KW"/>
</dbReference>
<dbReference type="GO" id="GO:0005886">
    <property type="term" value="C:plasma membrane"/>
    <property type="evidence" value="ECO:0007669"/>
    <property type="project" value="UniProtKB-SubCell"/>
</dbReference>
<evidence type="ECO:0000256" key="3">
    <source>
        <dbReference type="ARBA" id="ARBA00022781"/>
    </source>
</evidence>
<keyword evidence="4 8" id="KW-0406">Ion transport</keyword>
<gene>
    <name evidence="8" type="primary">atpH</name>
    <name evidence="9" type="ORF">DPM12_10015</name>
</gene>
<comment type="function">
    <text evidence="8">This protein is part of the stalk that links CF(0) to CF(1). It either transmits conformational changes from CF(0) to CF(1) or is implicated in proton conduction.</text>
</comment>
<evidence type="ECO:0000256" key="4">
    <source>
        <dbReference type="ARBA" id="ARBA00023065"/>
    </source>
</evidence>
<organism evidence="9 10">
    <name type="scientific">Phytoactinopolyspora halophila</name>
    <dbReference type="NCBI Taxonomy" id="1981511"/>
    <lineage>
        <taxon>Bacteria</taxon>
        <taxon>Bacillati</taxon>
        <taxon>Actinomycetota</taxon>
        <taxon>Actinomycetes</taxon>
        <taxon>Jiangellales</taxon>
        <taxon>Jiangellaceae</taxon>
        <taxon>Phytoactinopolyspora</taxon>
    </lineage>
</organism>
<evidence type="ECO:0000256" key="8">
    <source>
        <dbReference type="HAMAP-Rule" id="MF_01416"/>
    </source>
</evidence>
<evidence type="ECO:0000313" key="9">
    <source>
        <dbReference type="EMBL" id="RAW14817.1"/>
    </source>
</evidence>
<dbReference type="RefSeq" id="WP_112258177.1">
    <property type="nucleotide sequence ID" value="NZ_QMIG01000007.1"/>
</dbReference>
<dbReference type="AlphaFoldDB" id="A0A329QR33"/>
<comment type="caution">
    <text evidence="9">The sequence shown here is derived from an EMBL/GenBank/DDBJ whole genome shotgun (WGS) entry which is preliminary data.</text>
</comment>
<comment type="similarity">
    <text evidence="8">Belongs to the ATPase delta chain family.</text>
</comment>
<keyword evidence="3 8" id="KW-0375">Hydrogen ion transport</keyword>
<dbReference type="EMBL" id="QMIG01000007">
    <property type="protein sequence ID" value="RAW14817.1"/>
    <property type="molecule type" value="Genomic_DNA"/>
</dbReference>
<dbReference type="PANTHER" id="PTHR11910">
    <property type="entry name" value="ATP SYNTHASE DELTA CHAIN"/>
    <property type="match status" value="1"/>
</dbReference>
<dbReference type="InterPro" id="IPR000711">
    <property type="entry name" value="ATPase_OSCP/dsu"/>
</dbReference>
<keyword evidence="10" id="KW-1185">Reference proteome</keyword>
<dbReference type="OrthoDB" id="5242917at2"/>
<sequence>MLGSSRNSFEAARVALAQGDTPVSLDMAAELMAVANGVAASSVLRNALSDSGSEPAARVALARSVFEGKVASATLDVVTDVVGRRWTSGRDLVDAIEALGFEAVFIVAEREGRLDAVEDELFRVDRTVASNGELRHALSDPTRDSAAHAELLDGLLAGKADERTVMLVHQVVQHPRGRQLGDALNALVEQSARRRERLLARIRVAAPLRPDQETRLTAALARIYQREVDLQVEVDPEVLGGVVVRVGDEVIDGSVAHRLEEIRRQLSA</sequence>
<dbReference type="NCBIfam" id="NF009967">
    <property type="entry name" value="PRK13430.1"/>
    <property type="match status" value="1"/>
</dbReference>